<dbReference type="Proteomes" id="UP001555826">
    <property type="component" value="Unassembled WGS sequence"/>
</dbReference>
<dbReference type="InterPro" id="IPR050109">
    <property type="entry name" value="HTH-type_TetR-like_transc_reg"/>
</dbReference>
<dbReference type="Pfam" id="PF00440">
    <property type="entry name" value="TetR_N"/>
    <property type="match status" value="1"/>
</dbReference>
<evidence type="ECO:0000313" key="7">
    <source>
        <dbReference type="Proteomes" id="UP001555826"/>
    </source>
</evidence>
<gene>
    <name evidence="6" type="ORF">AB1207_06560</name>
</gene>
<evidence type="ECO:0000259" key="4">
    <source>
        <dbReference type="Pfam" id="PF00440"/>
    </source>
</evidence>
<dbReference type="Gene3D" id="1.10.357.10">
    <property type="entry name" value="Tetracycline Repressor, domain 2"/>
    <property type="match status" value="1"/>
</dbReference>
<dbReference type="EMBL" id="JBFNQN010000004">
    <property type="protein sequence ID" value="MEW9264402.1"/>
    <property type="molecule type" value="Genomic_DNA"/>
</dbReference>
<keyword evidence="3" id="KW-0804">Transcription</keyword>
<accession>A0ABV3P594</accession>
<evidence type="ECO:0000256" key="2">
    <source>
        <dbReference type="ARBA" id="ARBA00023125"/>
    </source>
</evidence>
<sequence length="199" mass="21903">MAILDAAERLFAEEGIERVSHRRISAAAGQGNNAAVGYHFGTTADLVEAVVERRREAVEQVRTDLVERIAGSGDVRDWVDCLVRPSIVVLESLGSPTWFGRLSAQLAADPRRHARYVEHALRSEPLRRTVDGFRSCLPDLPEAVLRERSDMARILSVHVVADREADLAEGREPARATWTECGDGLVDALVGLWTAPVRS</sequence>
<dbReference type="InterPro" id="IPR041586">
    <property type="entry name" value="PsrA_TetR_C"/>
</dbReference>
<feature type="domain" description="PsrA tetracyclin repressor-like C-terminal" evidence="5">
    <location>
        <begin position="80"/>
        <end position="191"/>
    </location>
</feature>
<reference evidence="6 7" key="1">
    <citation type="submission" date="2024-07" db="EMBL/GenBank/DDBJ databases">
        <authorList>
            <person name="Thanompreechachai J."/>
            <person name="Duangmal K."/>
        </authorList>
    </citation>
    <scope>NUCLEOTIDE SEQUENCE [LARGE SCALE GENOMIC DNA]</scope>
    <source>
        <strain evidence="6 7">KCTC 19886</strain>
    </source>
</reference>
<dbReference type="Pfam" id="PF17939">
    <property type="entry name" value="TetR_C_30"/>
    <property type="match status" value="1"/>
</dbReference>
<dbReference type="SUPFAM" id="SSF46689">
    <property type="entry name" value="Homeodomain-like"/>
    <property type="match status" value="1"/>
</dbReference>
<keyword evidence="1" id="KW-0805">Transcription regulation</keyword>
<dbReference type="RefSeq" id="WP_367637095.1">
    <property type="nucleotide sequence ID" value="NZ_JBFNQN010000004.1"/>
</dbReference>
<evidence type="ECO:0000259" key="5">
    <source>
        <dbReference type="Pfam" id="PF17939"/>
    </source>
</evidence>
<protein>
    <submittedName>
        <fullName evidence="6">TetR family transcriptional regulator</fullName>
    </submittedName>
</protein>
<organism evidence="6 7">
    <name type="scientific">Kineococcus endophyticus</name>
    <dbReference type="NCBI Taxonomy" id="1181883"/>
    <lineage>
        <taxon>Bacteria</taxon>
        <taxon>Bacillati</taxon>
        <taxon>Actinomycetota</taxon>
        <taxon>Actinomycetes</taxon>
        <taxon>Kineosporiales</taxon>
        <taxon>Kineosporiaceae</taxon>
        <taxon>Kineococcus</taxon>
    </lineage>
</organism>
<dbReference type="InterPro" id="IPR009057">
    <property type="entry name" value="Homeodomain-like_sf"/>
</dbReference>
<name>A0ABV3P594_9ACTN</name>
<evidence type="ECO:0000313" key="6">
    <source>
        <dbReference type="EMBL" id="MEW9264402.1"/>
    </source>
</evidence>
<evidence type="ECO:0000256" key="3">
    <source>
        <dbReference type="ARBA" id="ARBA00023163"/>
    </source>
</evidence>
<dbReference type="InterPro" id="IPR001647">
    <property type="entry name" value="HTH_TetR"/>
</dbReference>
<keyword evidence="7" id="KW-1185">Reference proteome</keyword>
<comment type="caution">
    <text evidence="6">The sequence shown here is derived from an EMBL/GenBank/DDBJ whole genome shotgun (WGS) entry which is preliminary data.</text>
</comment>
<keyword evidence="2" id="KW-0238">DNA-binding</keyword>
<dbReference type="PANTHER" id="PTHR30055">
    <property type="entry name" value="HTH-TYPE TRANSCRIPTIONAL REGULATOR RUTR"/>
    <property type="match status" value="1"/>
</dbReference>
<evidence type="ECO:0000256" key="1">
    <source>
        <dbReference type="ARBA" id="ARBA00023015"/>
    </source>
</evidence>
<dbReference type="PANTHER" id="PTHR30055:SF234">
    <property type="entry name" value="HTH-TYPE TRANSCRIPTIONAL REGULATOR BETI"/>
    <property type="match status" value="1"/>
</dbReference>
<proteinExistence type="predicted"/>
<feature type="domain" description="HTH tetR-type" evidence="4">
    <location>
        <begin position="3"/>
        <end position="50"/>
    </location>
</feature>